<dbReference type="PANTHER" id="PTHR22722">
    <property type="entry name" value="LOW-DENSITY LIPOPROTEIN RECEPTOR-RELATED PROTEIN 2-RELATED"/>
    <property type="match status" value="1"/>
</dbReference>
<evidence type="ECO:0000256" key="9">
    <source>
        <dbReference type="PROSITE-ProRule" id="PRU00124"/>
    </source>
</evidence>
<keyword evidence="2" id="KW-0812">Transmembrane</keyword>
<evidence type="ECO:0000256" key="6">
    <source>
        <dbReference type="ARBA" id="ARBA00023157"/>
    </source>
</evidence>
<dbReference type="SUPFAM" id="SSF57424">
    <property type="entry name" value="LDL receptor-like module"/>
    <property type="match status" value="2"/>
</dbReference>
<keyword evidence="4" id="KW-1133">Transmembrane helix</keyword>
<feature type="disulfide bond" evidence="9">
    <location>
        <begin position="1"/>
        <end position="13"/>
    </location>
</feature>
<evidence type="ECO:0000256" key="4">
    <source>
        <dbReference type="ARBA" id="ARBA00022989"/>
    </source>
</evidence>
<dbReference type="SMART" id="SM00192">
    <property type="entry name" value="LDLa"/>
    <property type="match status" value="2"/>
</dbReference>
<keyword evidence="5" id="KW-0472">Membrane</keyword>
<feature type="disulfide bond" evidence="9">
    <location>
        <begin position="41"/>
        <end position="53"/>
    </location>
</feature>
<dbReference type="PROSITE" id="PS01209">
    <property type="entry name" value="LDLRA_1"/>
    <property type="match status" value="2"/>
</dbReference>
<dbReference type="GO" id="GO:0043235">
    <property type="term" value="C:receptor complex"/>
    <property type="evidence" value="ECO:0007669"/>
    <property type="project" value="TreeGrafter"/>
</dbReference>
<feature type="non-terminal residue" evidence="10">
    <location>
        <position position="76"/>
    </location>
</feature>
<evidence type="ECO:0000256" key="8">
    <source>
        <dbReference type="ARBA" id="ARBA00023180"/>
    </source>
</evidence>
<sequence>CGRDQSSCSDGKCIPKDYVCDGEPDCADGSDERRCSKLIACRLIESSCSDGKCIAKDYVCDGEADCTDGSDERRCS</sequence>
<dbReference type="Pfam" id="PF00057">
    <property type="entry name" value="Ldl_recept_a"/>
    <property type="match status" value="2"/>
</dbReference>
<dbReference type="Gene3D" id="4.10.400.10">
    <property type="entry name" value="Low-density Lipoprotein Receptor"/>
    <property type="match status" value="2"/>
</dbReference>
<evidence type="ECO:0000256" key="7">
    <source>
        <dbReference type="ARBA" id="ARBA00023170"/>
    </source>
</evidence>
<evidence type="ECO:0000313" key="10">
    <source>
        <dbReference type="EMBL" id="RUS87347.1"/>
    </source>
</evidence>
<comment type="caution">
    <text evidence="10">The sequence shown here is derived from an EMBL/GenBank/DDBJ whole genome shotgun (WGS) entry which is preliminary data.</text>
</comment>
<dbReference type="STRING" id="188477.A0A433U0L1"/>
<keyword evidence="3" id="KW-0677">Repeat</keyword>
<evidence type="ECO:0000256" key="2">
    <source>
        <dbReference type="ARBA" id="ARBA00022692"/>
    </source>
</evidence>
<proteinExistence type="predicted"/>
<dbReference type="InterPro" id="IPR023415">
    <property type="entry name" value="LDLR_class-A_CS"/>
</dbReference>
<keyword evidence="11" id="KW-1185">Reference proteome</keyword>
<feature type="disulfide bond" evidence="9">
    <location>
        <begin position="8"/>
        <end position="26"/>
    </location>
</feature>
<dbReference type="InterPro" id="IPR002172">
    <property type="entry name" value="LDrepeatLR_classA_rpt"/>
</dbReference>
<evidence type="ECO:0000256" key="1">
    <source>
        <dbReference type="ARBA" id="ARBA00004167"/>
    </source>
</evidence>
<protein>
    <submittedName>
        <fullName evidence="10">Uncharacterized protein</fullName>
    </submittedName>
</protein>
<organism evidence="10 11">
    <name type="scientific">Elysia chlorotica</name>
    <name type="common">Eastern emerald elysia</name>
    <name type="synonym">Sea slug</name>
    <dbReference type="NCBI Taxonomy" id="188477"/>
    <lineage>
        <taxon>Eukaryota</taxon>
        <taxon>Metazoa</taxon>
        <taxon>Spiralia</taxon>
        <taxon>Lophotrochozoa</taxon>
        <taxon>Mollusca</taxon>
        <taxon>Gastropoda</taxon>
        <taxon>Heterobranchia</taxon>
        <taxon>Euthyneura</taxon>
        <taxon>Panpulmonata</taxon>
        <taxon>Sacoglossa</taxon>
        <taxon>Placobranchoidea</taxon>
        <taxon>Plakobranchidae</taxon>
        <taxon>Elysia</taxon>
    </lineage>
</organism>
<evidence type="ECO:0000256" key="5">
    <source>
        <dbReference type="ARBA" id="ARBA00023136"/>
    </source>
</evidence>
<dbReference type="PRINTS" id="PR00261">
    <property type="entry name" value="LDLRECEPTOR"/>
</dbReference>
<evidence type="ECO:0000313" key="11">
    <source>
        <dbReference type="Proteomes" id="UP000271974"/>
    </source>
</evidence>
<feature type="non-terminal residue" evidence="10">
    <location>
        <position position="1"/>
    </location>
</feature>
<dbReference type="GO" id="GO:0005886">
    <property type="term" value="C:plasma membrane"/>
    <property type="evidence" value="ECO:0007669"/>
    <property type="project" value="TreeGrafter"/>
</dbReference>
<dbReference type="InterPro" id="IPR036055">
    <property type="entry name" value="LDL_receptor-like_sf"/>
</dbReference>
<accession>A0A433U0L1</accession>
<keyword evidence="6 9" id="KW-1015">Disulfide bond</keyword>
<feature type="disulfide bond" evidence="9">
    <location>
        <begin position="20"/>
        <end position="35"/>
    </location>
</feature>
<keyword evidence="8" id="KW-0325">Glycoprotein</keyword>
<dbReference type="AlphaFoldDB" id="A0A433U0L1"/>
<dbReference type="PROSITE" id="PS50068">
    <property type="entry name" value="LDLRA_2"/>
    <property type="match status" value="2"/>
</dbReference>
<dbReference type="OrthoDB" id="10013209at2759"/>
<dbReference type="EMBL" id="RQTK01000113">
    <property type="protein sequence ID" value="RUS87347.1"/>
    <property type="molecule type" value="Genomic_DNA"/>
</dbReference>
<feature type="disulfide bond" evidence="9">
    <location>
        <begin position="60"/>
        <end position="75"/>
    </location>
</feature>
<dbReference type="Proteomes" id="UP000271974">
    <property type="component" value="Unassembled WGS sequence"/>
</dbReference>
<dbReference type="InterPro" id="IPR051221">
    <property type="entry name" value="LDLR-related"/>
</dbReference>
<reference evidence="10 11" key="1">
    <citation type="submission" date="2019-01" db="EMBL/GenBank/DDBJ databases">
        <title>A draft genome assembly of the solar-powered sea slug Elysia chlorotica.</title>
        <authorList>
            <person name="Cai H."/>
            <person name="Li Q."/>
            <person name="Fang X."/>
            <person name="Li J."/>
            <person name="Curtis N.E."/>
            <person name="Altenburger A."/>
            <person name="Shibata T."/>
            <person name="Feng M."/>
            <person name="Maeda T."/>
            <person name="Schwartz J.A."/>
            <person name="Shigenobu S."/>
            <person name="Lundholm N."/>
            <person name="Nishiyama T."/>
            <person name="Yang H."/>
            <person name="Hasebe M."/>
            <person name="Li S."/>
            <person name="Pierce S.K."/>
            <person name="Wang J."/>
        </authorList>
    </citation>
    <scope>NUCLEOTIDE SEQUENCE [LARGE SCALE GENOMIC DNA]</scope>
    <source>
        <strain evidence="10">EC2010</strain>
        <tissue evidence="10">Whole organism of an adult</tissue>
    </source>
</reference>
<dbReference type="CDD" id="cd00112">
    <property type="entry name" value="LDLa"/>
    <property type="match status" value="2"/>
</dbReference>
<gene>
    <name evidence="10" type="ORF">EGW08_004889</name>
</gene>
<comment type="subcellular location">
    <subcellularLocation>
        <location evidence="1">Membrane</location>
        <topology evidence="1">Single-pass membrane protein</topology>
    </subcellularLocation>
</comment>
<evidence type="ECO:0000256" key="3">
    <source>
        <dbReference type="ARBA" id="ARBA00022737"/>
    </source>
</evidence>
<name>A0A433U0L1_ELYCH</name>
<keyword evidence="7" id="KW-0675">Receptor</keyword>
<feature type="disulfide bond" evidence="9">
    <location>
        <begin position="48"/>
        <end position="66"/>
    </location>
</feature>